<dbReference type="Gene3D" id="3.80.10.10">
    <property type="entry name" value="Ribonuclease Inhibitor"/>
    <property type="match status" value="1"/>
</dbReference>
<protein>
    <recommendedName>
        <fullName evidence="4">Leucine-rich repeat domain-containing protein</fullName>
    </recommendedName>
</protein>
<organism evidence="3">
    <name type="scientific">viral metagenome</name>
    <dbReference type="NCBI Taxonomy" id="1070528"/>
    <lineage>
        <taxon>unclassified sequences</taxon>
        <taxon>metagenomes</taxon>
        <taxon>organismal metagenomes</taxon>
    </lineage>
</organism>
<dbReference type="SUPFAM" id="SSF52058">
    <property type="entry name" value="L domain-like"/>
    <property type="match status" value="1"/>
</dbReference>
<dbReference type="PANTHER" id="PTHR47114:SF2">
    <property type="entry name" value="OLIGODENDROCYTE-MYELIN GLYCOPROTEIN"/>
    <property type="match status" value="1"/>
</dbReference>
<accession>A0A6C0DH59</accession>
<evidence type="ECO:0008006" key="4">
    <source>
        <dbReference type="Google" id="ProtNLM"/>
    </source>
</evidence>
<sequence length="283" mass="32044">MSVPWYSAIYKDGRLEITDWTSEINSRTNPPPKGFLNDLPPDLRILICEKIPLTDEDLPDQWPPLLESLSLNYTQITILILPPSLKRCDCGGNPSLTILHAFEGLEHLASVDSGITSDLKIPSTVTSLHMAYCKLPTLPVLPSGLKELRVNDCGLTHLSDLPPTLETLAVDHNDLTAIPPLPSTLKTIVAYKNKLASFPPVPERVTLLLIQENHLLSLPTLPMSLEILNVDDSIASSIDRTRWTHERKSSNYWHWETHEYKKQRPVTEYFDWRKTQKELSKLD</sequence>
<evidence type="ECO:0000256" key="1">
    <source>
        <dbReference type="ARBA" id="ARBA00022614"/>
    </source>
</evidence>
<reference evidence="3" key="1">
    <citation type="journal article" date="2020" name="Nature">
        <title>Giant virus diversity and host interactions through global metagenomics.</title>
        <authorList>
            <person name="Schulz F."/>
            <person name="Roux S."/>
            <person name="Paez-Espino D."/>
            <person name="Jungbluth S."/>
            <person name="Walsh D.A."/>
            <person name="Denef V.J."/>
            <person name="McMahon K.D."/>
            <person name="Konstantinidis K.T."/>
            <person name="Eloe-Fadrosh E.A."/>
            <person name="Kyrpides N.C."/>
            <person name="Woyke T."/>
        </authorList>
    </citation>
    <scope>NUCLEOTIDE SEQUENCE</scope>
    <source>
        <strain evidence="3">GVMAG-M-3300023174-176</strain>
    </source>
</reference>
<dbReference type="InterPro" id="IPR032675">
    <property type="entry name" value="LRR_dom_sf"/>
</dbReference>
<name>A0A6C0DH59_9ZZZZ</name>
<keyword evidence="2" id="KW-0677">Repeat</keyword>
<proteinExistence type="predicted"/>
<keyword evidence="1" id="KW-0433">Leucine-rich repeat</keyword>
<evidence type="ECO:0000313" key="3">
    <source>
        <dbReference type="EMBL" id="QHT15873.1"/>
    </source>
</evidence>
<dbReference type="AlphaFoldDB" id="A0A6C0DH59"/>
<evidence type="ECO:0000256" key="2">
    <source>
        <dbReference type="ARBA" id="ARBA00022737"/>
    </source>
</evidence>
<dbReference type="SMART" id="SM00364">
    <property type="entry name" value="LRR_BAC"/>
    <property type="match status" value="5"/>
</dbReference>
<dbReference type="PANTHER" id="PTHR47114">
    <property type="match status" value="1"/>
</dbReference>
<dbReference type="EMBL" id="MN739613">
    <property type="protein sequence ID" value="QHT15873.1"/>
    <property type="molecule type" value="Genomic_DNA"/>
</dbReference>
<dbReference type="InterPro" id="IPR051071">
    <property type="entry name" value="LRR-bact_E3_ubiq_ligases"/>
</dbReference>